<proteinExistence type="predicted"/>
<gene>
    <name evidence="1" type="ORF">Thena_0109</name>
</gene>
<dbReference type="AlphaFoldDB" id="M1E5W0"/>
<evidence type="ECO:0000313" key="1">
    <source>
        <dbReference type="EMBL" id="AEE13760.1"/>
    </source>
</evidence>
<protein>
    <submittedName>
        <fullName evidence="1">SpoVT / AbrB like domain protein</fullName>
    </submittedName>
</protein>
<dbReference type="STRING" id="747365.Thena_0109"/>
<accession>M1E5W0</accession>
<organism evidence="1 2">
    <name type="scientific">Thermodesulfobium narugense DSM 14796</name>
    <dbReference type="NCBI Taxonomy" id="747365"/>
    <lineage>
        <taxon>Bacteria</taxon>
        <taxon>Pseudomonadati</taxon>
        <taxon>Thermodesulfobiota</taxon>
        <taxon>Thermodesulfobiia</taxon>
        <taxon>Thermodesulfobiales</taxon>
        <taxon>Thermodesulfobiaceae</taxon>
        <taxon>Thermodesulfobium</taxon>
    </lineage>
</organism>
<name>M1E5W0_9BACT</name>
<keyword evidence="2" id="KW-1185">Reference proteome</keyword>
<evidence type="ECO:0000313" key="2">
    <source>
        <dbReference type="Proteomes" id="UP000011765"/>
    </source>
</evidence>
<dbReference type="Proteomes" id="UP000011765">
    <property type="component" value="Chromosome"/>
</dbReference>
<dbReference type="HOGENOM" id="CLU_3174240_0_0_9"/>
<dbReference type="EMBL" id="CP002690">
    <property type="protein sequence ID" value="AEE13760.1"/>
    <property type="molecule type" value="Genomic_DNA"/>
</dbReference>
<reference evidence="1 2" key="1">
    <citation type="submission" date="2011-04" db="EMBL/GenBank/DDBJ databases">
        <title>The complete genome of Thermodesulfobium narugense DSM 14796.</title>
        <authorList>
            <consortium name="US DOE Joint Genome Institute (JGI-PGF)"/>
            <person name="Lucas S."/>
            <person name="Han J."/>
            <person name="Lapidus A."/>
            <person name="Bruce D."/>
            <person name="Goodwin L."/>
            <person name="Pitluck S."/>
            <person name="Peters L."/>
            <person name="Kyrpides N."/>
            <person name="Mavromatis K."/>
            <person name="Pagani I."/>
            <person name="Ivanova N."/>
            <person name="Ovchinnikova G."/>
            <person name="Zhang X."/>
            <person name="Saunders L."/>
            <person name="Detter J.C."/>
            <person name="Tapia R."/>
            <person name="Han C."/>
            <person name="Land M."/>
            <person name="Hauser L."/>
            <person name="Markowitz V."/>
            <person name="Cheng J.-F."/>
            <person name="Hugenholtz P."/>
            <person name="Woyke T."/>
            <person name="Wu D."/>
            <person name="Spring S."/>
            <person name="Schroeder M."/>
            <person name="Brambilla E."/>
            <person name="Klenk H.-P."/>
            <person name="Eisen J.A."/>
        </authorList>
    </citation>
    <scope>NUCLEOTIDE SEQUENCE [LARGE SCALE GENOMIC DNA]</scope>
    <source>
        <strain evidence="1 2">DSM 14796</strain>
    </source>
</reference>
<sequence length="47" mass="5434">MVVRNNEVKIVTLSSDLEGNFGKIFPNKRPEEFNIIRSLTEEQIAKE</sequence>
<dbReference type="KEGG" id="tnr:Thena_0109"/>